<dbReference type="SUPFAM" id="SSF53756">
    <property type="entry name" value="UDP-Glycosyltransferase/glycogen phosphorylase"/>
    <property type="match status" value="1"/>
</dbReference>
<protein>
    <submittedName>
        <fullName evidence="2">Glycosyltransferase family 1 protein</fullName>
    </submittedName>
</protein>
<gene>
    <name evidence="2" type="ORF">F1649_12880</name>
</gene>
<dbReference type="OrthoDB" id="9792269at2"/>
<keyword evidence="3" id="KW-1185">Reference proteome</keyword>
<evidence type="ECO:0000313" key="3">
    <source>
        <dbReference type="Proteomes" id="UP000322918"/>
    </source>
</evidence>
<accession>A0A5M9H5V5</accession>
<keyword evidence="2" id="KW-0808">Transferase</keyword>
<name>A0A5M9H5V5_9SPHI</name>
<dbReference type="Proteomes" id="UP000322918">
    <property type="component" value="Unassembled WGS sequence"/>
</dbReference>
<evidence type="ECO:0000259" key="1">
    <source>
        <dbReference type="Pfam" id="PF09314"/>
    </source>
</evidence>
<organism evidence="2 3">
    <name type="scientific">Arcticibacter tournemirensis</name>
    <dbReference type="NCBI Taxonomy" id="699437"/>
    <lineage>
        <taxon>Bacteria</taxon>
        <taxon>Pseudomonadati</taxon>
        <taxon>Bacteroidota</taxon>
        <taxon>Sphingobacteriia</taxon>
        <taxon>Sphingobacteriales</taxon>
        <taxon>Sphingobacteriaceae</taxon>
        <taxon>Arcticibacter</taxon>
    </lineage>
</organism>
<sequence length="365" mass="42156">MKIAIVGTRGIPNHYGGFEQFADFLSQGLVQKGHDITVYSSKNHPYKESDYNGVKILHKYDPEDKIGTAGQFIYDLLCMADARKRGFDIIYLLGYTSSSVWQRILIKKSIVVTNMDGLEWMRSKYSKQVQRFLKYAEKLATKYSDHLVADSIGIQSYLKKTYNAESFYIPYGSHVFSEPNKEDLIAYGVTAYNYDILIARFEPENNIEMILEAFSKSSTSRKLLLIGNFKHTDFGIRMARLYGEDTRICFLGPIYNQVALNNLRYFSNLYYHGHSVGGTNPSLLEAMGSSSLICYHNNDFNRTIVGNDGFPFDNYNGLKEIIEGKRKEDFFHFLTENIEKIKNIYSWQRIVDRYEDYFLSIIPKS</sequence>
<proteinExistence type="predicted"/>
<dbReference type="AlphaFoldDB" id="A0A5M9H5V5"/>
<reference evidence="2 3" key="1">
    <citation type="submission" date="2019-09" db="EMBL/GenBank/DDBJ databases">
        <title>Pararcticibacter amylolyticus gen. nov., sp. nov., isolated from a rottenly hemp rope, and reclassification of Pedobacter tournemirensis as Pararcticibacter tournemirensis comb. nov.</title>
        <authorList>
            <person name="Cai Y."/>
        </authorList>
    </citation>
    <scope>NUCLEOTIDE SEQUENCE [LARGE SCALE GENOMIC DNA]</scope>
    <source>
        <strain evidence="2 3">TF5-37.2-LB10</strain>
    </source>
</reference>
<evidence type="ECO:0000313" key="2">
    <source>
        <dbReference type="EMBL" id="KAA8482030.1"/>
    </source>
</evidence>
<dbReference type="Gene3D" id="3.40.50.2000">
    <property type="entry name" value="Glycogen Phosphorylase B"/>
    <property type="match status" value="2"/>
</dbReference>
<dbReference type="GO" id="GO:0016740">
    <property type="term" value="F:transferase activity"/>
    <property type="evidence" value="ECO:0007669"/>
    <property type="project" value="UniProtKB-KW"/>
</dbReference>
<feature type="domain" description="DUF1972" evidence="1">
    <location>
        <begin position="3"/>
        <end position="173"/>
    </location>
</feature>
<comment type="caution">
    <text evidence="2">The sequence shown here is derived from an EMBL/GenBank/DDBJ whole genome shotgun (WGS) entry which is preliminary data.</text>
</comment>
<dbReference type="Pfam" id="PF09314">
    <property type="entry name" value="DUF1972"/>
    <property type="match status" value="1"/>
</dbReference>
<dbReference type="EMBL" id="VWNE01000019">
    <property type="protein sequence ID" value="KAA8482030.1"/>
    <property type="molecule type" value="Genomic_DNA"/>
</dbReference>
<dbReference type="RefSeq" id="WP_141814055.1">
    <property type="nucleotide sequence ID" value="NZ_VFPL01000001.1"/>
</dbReference>
<dbReference type="InterPro" id="IPR015393">
    <property type="entry name" value="DUF1972"/>
</dbReference>